<evidence type="ECO:0000256" key="2">
    <source>
        <dbReference type="ARBA" id="ARBA00022630"/>
    </source>
</evidence>
<sequence length="203" mass="22113">MGSNLEYVVAITGASGVVYGKRLIQELLRKDFNVSLIISNPGKLVITHELGFSFNEDNAVAEMAEWLEASNAAARLSYYRDDDLMAPMCSGSHFTGGMVIIPCTMATLGAIAGGLSSSLIERSADVALKESRRLVIVPRETPFNRIHLKNLLEAEGAGAKIVPAMPAFYNNPKTIEDLVDFVVGKVLDQLGVEHTLFERWQGE</sequence>
<keyword evidence="4 7" id="KW-0808">Transferase</keyword>
<evidence type="ECO:0000256" key="4">
    <source>
        <dbReference type="ARBA" id="ARBA00022679"/>
    </source>
</evidence>
<dbReference type="InterPro" id="IPR004507">
    <property type="entry name" value="UbiX-like"/>
</dbReference>
<proteinExistence type="inferred from homology"/>
<dbReference type="RefSeq" id="WP_286678964.1">
    <property type="nucleotide sequence ID" value="NZ_MNXI01000118.1"/>
</dbReference>
<organism evidence="9 10">
    <name type="scientific">Candidatus Aquicultor secundus</name>
    <dbReference type="NCBI Taxonomy" id="1973895"/>
    <lineage>
        <taxon>Bacteria</taxon>
        <taxon>Bacillati</taxon>
        <taxon>Actinomycetota</taxon>
        <taxon>Candidatus Aquicultoria</taxon>
        <taxon>Candidatus Aquicultorales</taxon>
        <taxon>Candidatus Aquicultoraceae</taxon>
        <taxon>Candidatus Aquicultor</taxon>
    </lineage>
</organism>
<comment type="function">
    <text evidence="7">Flavin prenyltransferase that catalyzes the synthesis of the prenylated FMN cofactor (prenyl-FMN) for 4-hydroxy-3-polyprenylbenzoic acid decarboxylase UbiD. The prenyltransferase is metal-independent and links a dimethylallyl moiety from dimethylallyl monophosphate (DMAP) to the flavin N5 and C6 atoms of FMN.</text>
</comment>
<dbReference type="Gene3D" id="3.40.50.1950">
    <property type="entry name" value="Flavin prenyltransferase-like"/>
    <property type="match status" value="1"/>
</dbReference>
<name>A0A2M7T605_9ACTN</name>
<dbReference type="NCBIfam" id="NF004685">
    <property type="entry name" value="PRK06029.1"/>
    <property type="match status" value="1"/>
</dbReference>
<accession>A0A2M7T605</accession>
<evidence type="ECO:0000259" key="8">
    <source>
        <dbReference type="Pfam" id="PF02441"/>
    </source>
</evidence>
<dbReference type="InterPro" id="IPR036551">
    <property type="entry name" value="Flavin_trans-like"/>
</dbReference>
<reference evidence="10" key="1">
    <citation type="submission" date="2017-09" db="EMBL/GenBank/DDBJ databases">
        <title>Depth-based differentiation of microbial function through sediment-hosted aquifers and enrichment of novel symbionts in the deep terrestrial subsurface.</title>
        <authorList>
            <person name="Probst A.J."/>
            <person name="Ladd B."/>
            <person name="Jarett J.K."/>
            <person name="Geller-Mcgrath D.E."/>
            <person name="Sieber C.M.K."/>
            <person name="Emerson J.B."/>
            <person name="Anantharaman K."/>
            <person name="Thomas B.C."/>
            <person name="Malmstrom R."/>
            <person name="Stieglmeier M."/>
            <person name="Klingl A."/>
            <person name="Woyke T."/>
            <person name="Ryan C.M."/>
            <person name="Banfield J.F."/>
        </authorList>
    </citation>
    <scope>NUCLEOTIDE SEQUENCE [LARGE SCALE GENOMIC DNA]</scope>
</reference>
<dbReference type="PANTHER" id="PTHR43374">
    <property type="entry name" value="FLAVIN PRENYLTRANSFERASE"/>
    <property type="match status" value="1"/>
</dbReference>
<dbReference type="HAMAP" id="MF_01984">
    <property type="entry name" value="ubiX_pad"/>
    <property type="match status" value="1"/>
</dbReference>
<feature type="binding site" evidence="7">
    <location>
        <position position="39"/>
    </location>
    <ligand>
        <name>FMN</name>
        <dbReference type="ChEBI" id="CHEBI:58210"/>
    </ligand>
</feature>
<gene>
    <name evidence="7" type="primary">ubiX</name>
    <name evidence="9" type="ORF">COY37_09295</name>
</gene>
<keyword evidence="1 7" id="KW-0637">Prenyltransferase</keyword>
<evidence type="ECO:0000256" key="7">
    <source>
        <dbReference type="HAMAP-Rule" id="MF_01984"/>
    </source>
</evidence>
<comment type="similarity">
    <text evidence="6 7">Belongs to the UbiX/PAD1 family.</text>
</comment>
<dbReference type="EMBL" id="PFNG01000215">
    <property type="protein sequence ID" value="PIZ36058.1"/>
    <property type="molecule type" value="Genomic_DNA"/>
</dbReference>
<dbReference type="PANTHER" id="PTHR43374:SF1">
    <property type="entry name" value="FLAVIN PRENYLTRANSFERASE PAD1, MITOCHONDRIAL"/>
    <property type="match status" value="1"/>
</dbReference>
<dbReference type="EC" id="2.5.1.129" evidence="7"/>
<keyword evidence="2 7" id="KW-0285">Flavoprotein</keyword>
<feature type="binding site" evidence="7">
    <location>
        <begin position="104"/>
        <end position="107"/>
    </location>
    <ligand>
        <name>FMN</name>
        <dbReference type="ChEBI" id="CHEBI:58210"/>
    </ligand>
</feature>
<dbReference type="InterPro" id="IPR003382">
    <property type="entry name" value="Flavoprotein"/>
</dbReference>
<feature type="domain" description="Flavoprotein" evidence="8">
    <location>
        <begin position="7"/>
        <end position="190"/>
    </location>
</feature>
<evidence type="ECO:0000313" key="10">
    <source>
        <dbReference type="Proteomes" id="UP000230956"/>
    </source>
</evidence>
<comment type="caution">
    <text evidence="7">Lacks conserved residue(s) required for the propagation of feature annotation.</text>
</comment>
<evidence type="ECO:0000256" key="3">
    <source>
        <dbReference type="ARBA" id="ARBA00022643"/>
    </source>
</evidence>
<dbReference type="GO" id="GO:0106141">
    <property type="term" value="F:flavin prenyltransferase activity"/>
    <property type="evidence" value="ECO:0007669"/>
    <property type="project" value="UniProtKB-EC"/>
</dbReference>
<dbReference type="FunFam" id="3.40.50.1950:FF:000001">
    <property type="entry name" value="Flavin prenyltransferase UbiX"/>
    <property type="match status" value="1"/>
</dbReference>
<comment type="catalytic activity">
    <reaction evidence="5 7">
        <text>dimethylallyl phosphate + FMNH2 = prenylated FMNH2 + phosphate</text>
        <dbReference type="Rhea" id="RHEA:37743"/>
        <dbReference type="ChEBI" id="CHEBI:43474"/>
        <dbReference type="ChEBI" id="CHEBI:57618"/>
        <dbReference type="ChEBI" id="CHEBI:87467"/>
        <dbReference type="ChEBI" id="CHEBI:88052"/>
        <dbReference type="EC" id="2.5.1.129"/>
    </reaction>
</comment>
<evidence type="ECO:0000313" key="9">
    <source>
        <dbReference type="EMBL" id="PIZ36058.1"/>
    </source>
</evidence>
<dbReference type="Pfam" id="PF02441">
    <property type="entry name" value="Flavoprotein"/>
    <property type="match status" value="1"/>
</dbReference>
<dbReference type="NCBIfam" id="TIGR00421">
    <property type="entry name" value="ubiX_pad"/>
    <property type="match status" value="1"/>
</dbReference>
<dbReference type="GO" id="GO:0016831">
    <property type="term" value="F:carboxy-lyase activity"/>
    <property type="evidence" value="ECO:0007669"/>
    <property type="project" value="TreeGrafter"/>
</dbReference>
<dbReference type="Proteomes" id="UP000230956">
    <property type="component" value="Unassembled WGS sequence"/>
</dbReference>
<protein>
    <recommendedName>
        <fullName evidence="7">Flavin prenyltransferase UbiX</fullName>
        <ecNumber evidence="7">2.5.1.129</ecNumber>
    </recommendedName>
</protein>
<keyword evidence="3 7" id="KW-0288">FMN</keyword>
<feature type="binding site" evidence="7">
    <location>
        <position position="169"/>
    </location>
    <ligand>
        <name>dimethylallyl phosphate</name>
        <dbReference type="ChEBI" id="CHEBI:88052"/>
    </ligand>
</feature>
<feature type="binding site" evidence="7">
    <location>
        <position position="185"/>
    </location>
    <ligand>
        <name>dimethylallyl phosphate</name>
        <dbReference type="ChEBI" id="CHEBI:88052"/>
    </ligand>
</feature>
<feature type="binding site" evidence="7">
    <location>
        <position position="139"/>
    </location>
    <ligand>
        <name>FMN</name>
        <dbReference type="ChEBI" id="CHEBI:58210"/>
    </ligand>
</feature>
<dbReference type="AlphaFoldDB" id="A0A2M7T605"/>
<dbReference type="SUPFAM" id="SSF52507">
    <property type="entry name" value="Homo-oligomeric flavin-containing Cys decarboxylases, HFCD"/>
    <property type="match status" value="1"/>
</dbReference>
<evidence type="ECO:0000256" key="5">
    <source>
        <dbReference type="ARBA" id="ARBA00050612"/>
    </source>
</evidence>
<evidence type="ECO:0000256" key="1">
    <source>
        <dbReference type="ARBA" id="ARBA00022602"/>
    </source>
</evidence>
<comment type="caution">
    <text evidence="9">The sequence shown here is derived from an EMBL/GenBank/DDBJ whole genome shotgun (WGS) entry which is preliminary data.</text>
</comment>
<feature type="binding site" evidence="7">
    <location>
        <begin position="13"/>
        <end position="15"/>
    </location>
    <ligand>
        <name>FMN</name>
        <dbReference type="ChEBI" id="CHEBI:58210"/>
    </ligand>
</feature>
<evidence type="ECO:0000256" key="6">
    <source>
        <dbReference type="ARBA" id="ARBA00060793"/>
    </source>
</evidence>